<keyword evidence="3" id="KW-1185">Reference proteome</keyword>
<evidence type="ECO:0000256" key="1">
    <source>
        <dbReference type="SAM" id="Phobius"/>
    </source>
</evidence>
<dbReference type="Proteomes" id="UP000248410">
    <property type="component" value="Chromosome"/>
</dbReference>
<dbReference type="EMBL" id="CP029288">
    <property type="protein sequence ID" value="AWR97029.1"/>
    <property type="molecule type" value="Genomic_DNA"/>
</dbReference>
<feature type="transmembrane region" description="Helical" evidence="1">
    <location>
        <begin position="39"/>
        <end position="63"/>
    </location>
</feature>
<organism evidence="2 3">
    <name type="scientific">Acidianus sulfidivorans JP7</name>
    <dbReference type="NCBI Taxonomy" id="619593"/>
    <lineage>
        <taxon>Archaea</taxon>
        <taxon>Thermoproteota</taxon>
        <taxon>Thermoprotei</taxon>
        <taxon>Sulfolobales</taxon>
        <taxon>Sulfolobaceae</taxon>
        <taxon>Acidianus</taxon>
    </lineage>
</organism>
<evidence type="ECO:0000313" key="3">
    <source>
        <dbReference type="Proteomes" id="UP000248410"/>
    </source>
</evidence>
<sequence>MFEVWYVSIAFAILSVIFSAMINYEIIKLRSEFTSKITSILVTITALLLVSSILDLTSFIMWSSNRSPIYVYPSLLIGLFTTLTIILLYYFIRQ</sequence>
<name>A0A2U9ILU1_9CREN</name>
<feature type="transmembrane region" description="Helical" evidence="1">
    <location>
        <begin position="6"/>
        <end position="27"/>
    </location>
</feature>
<dbReference type="RefSeq" id="WP_110379919.1">
    <property type="nucleotide sequence ID" value="NZ_CP029288.2"/>
</dbReference>
<proteinExistence type="predicted"/>
<protein>
    <submittedName>
        <fullName evidence="2">Uncharacterized protein</fullName>
    </submittedName>
</protein>
<dbReference type="OrthoDB" id="44221at2157"/>
<dbReference type="KEGG" id="asul:DFR86_05265"/>
<keyword evidence="1" id="KW-0812">Transmembrane</keyword>
<dbReference type="AlphaFoldDB" id="A0A2U9ILU1"/>
<evidence type="ECO:0000313" key="2">
    <source>
        <dbReference type="EMBL" id="AWR97029.1"/>
    </source>
</evidence>
<gene>
    <name evidence="2" type="ORF">DFR86_05265</name>
</gene>
<keyword evidence="1" id="KW-0472">Membrane</keyword>
<accession>A0A2U9ILU1</accession>
<dbReference type="GeneID" id="36837356"/>
<feature type="transmembrane region" description="Helical" evidence="1">
    <location>
        <begin position="69"/>
        <end position="92"/>
    </location>
</feature>
<keyword evidence="1" id="KW-1133">Transmembrane helix</keyword>
<reference evidence="2 3" key="1">
    <citation type="submission" date="2018-05" db="EMBL/GenBank/DDBJ databases">
        <title>Complete Genome Sequences of Extremely Thermoacidophilic, Metal-Mobilizing Type-Strain Members of the Archaeal Family Sulfolobaceae: Acidianus brierleyi DSM-1651T, Acidianus sulfidivorans DSM-18786T, Metallosphaera hakonensis DSM-7519T, and Metallosphaera prunae DSM-10039T.</title>
        <authorList>
            <person name="Counts J.A."/>
            <person name="Kelly R.M."/>
        </authorList>
    </citation>
    <scope>NUCLEOTIDE SEQUENCE [LARGE SCALE GENOMIC DNA]</scope>
    <source>
        <strain evidence="2 3">JP7</strain>
    </source>
</reference>